<sequence length="293" mass="32202">MVKPRPLPEPFAAGAFLVRDALAAGVDPGRLRRLDLQRPVHGVRVRAEEDVTMVGALMPLLRSDQFFSHTTAAGLWGAPLPQRVQLGVHVSTAGHAALMRRPGVIGHRAAADVATTMAFGARLSTPERSWWECASVLTVRELVAVGDALVGRAGLTTIDGLAAALLRGHRYVTVARAALELVRVGAESAMETWFRLAVVDAGFPEPELNVDVHDADGVFLGRVDMAWPEFRIAFEYDGDHHREREVFRHDHRRDNGFVVNDWLVVHATALDAARPALVFERLRQAFEARRRGA</sequence>
<evidence type="ECO:0000313" key="1">
    <source>
        <dbReference type="EMBL" id="QWS33595.1"/>
    </source>
</evidence>
<accession>A0ACD1E3Y8</accession>
<dbReference type="Proteomes" id="UP000681794">
    <property type="component" value="Chromosome"/>
</dbReference>
<protein>
    <submittedName>
        <fullName evidence="1">Uncharacterized protein</fullName>
    </submittedName>
</protein>
<evidence type="ECO:0000313" key="2">
    <source>
        <dbReference type="Proteomes" id="UP000681794"/>
    </source>
</evidence>
<organism evidence="1 2">
    <name type="scientific">Curtobacterium aetherium</name>
    <dbReference type="NCBI Taxonomy" id="2841594"/>
    <lineage>
        <taxon>Bacteria</taxon>
        <taxon>Bacillati</taxon>
        <taxon>Actinomycetota</taxon>
        <taxon>Actinomycetes</taxon>
        <taxon>Micrococcales</taxon>
        <taxon>Microbacteriaceae</taxon>
        <taxon>Curtobacterium</taxon>
    </lineage>
</organism>
<keyword evidence="2" id="KW-1185">Reference proteome</keyword>
<reference evidence="1" key="1">
    <citation type="submission" date="2021-06" db="EMBL/GenBank/DDBJ databases">
        <authorList>
            <person name="Ellington A.J."/>
            <person name="Bryan N.C."/>
            <person name="Christner B.C."/>
            <person name="Reisch C.R."/>
        </authorList>
    </citation>
    <scope>NUCLEOTIDE SEQUENCE</scope>
    <source>
        <strain evidence="1">L6-1</strain>
    </source>
</reference>
<gene>
    <name evidence="1" type="ORF">KM842_15420</name>
</gene>
<dbReference type="EMBL" id="CP076544">
    <property type="protein sequence ID" value="QWS33595.1"/>
    <property type="molecule type" value="Genomic_DNA"/>
</dbReference>
<name>A0ACD1E3Y8_9MICO</name>
<proteinExistence type="predicted"/>